<accession>A0A2N9ELF3</accession>
<dbReference type="EMBL" id="OIVN01000172">
    <property type="protein sequence ID" value="SPC75653.1"/>
    <property type="molecule type" value="Genomic_DNA"/>
</dbReference>
<reference evidence="3" key="1">
    <citation type="submission" date="2018-02" db="EMBL/GenBank/DDBJ databases">
        <authorList>
            <person name="Cohen D.B."/>
            <person name="Kent A.D."/>
        </authorList>
    </citation>
    <scope>NUCLEOTIDE SEQUENCE</scope>
</reference>
<keyword evidence="2" id="KW-0732">Signal</keyword>
<evidence type="ECO:0000256" key="2">
    <source>
        <dbReference type="SAM" id="SignalP"/>
    </source>
</evidence>
<sequence>MPIGFGMVVYSSFLALDLTTNWCIDVDLAMCVVNSGFGVFGDLGIMKYGKFVWWEIVDGGVGNERWIMVVMIAVCVFKQGNMGRGQVLKSPHKPPHCHLSQRWNGNGDGNKEWDPLSRMEMGNGGPEKEKKSTPLPSPPL</sequence>
<dbReference type="AlphaFoldDB" id="A0A2N9ELF3"/>
<feature type="chain" id="PRO_5014970841" evidence="2">
    <location>
        <begin position="24"/>
        <end position="140"/>
    </location>
</feature>
<feature type="signal peptide" evidence="2">
    <location>
        <begin position="1"/>
        <end position="23"/>
    </location>
</feature>
<name>A0A2N9ELF3_FAGSY</name>
<organism evidence="3">
    <name type="scientific">Fagus sylvatica</name>
    <name type="common">Beechnut</name>
    <dbReference type="NCBI Taxonomy" id="28930"/>
    <lineage>
        <taxon>Eukaryota</taxon>
        <taxon>Viridiplantae</taxon>
        <taxon>Streptophyta</taxon>
        <taxon>Embryophyta</taxon>
        <taxon>Tracheophyta</taxon>
        <taxon>Spermatophyta</taxon>
        <taxon>Magnoliopsida</taxon>
        <taxon>eudicotyledons</taxon>
        <taxon>Gunneridae</taxon>
        <taxon>Pentapetalae</taxon>
        <taxon>rosids</taxon>
        <taxon>fabids</taxon>
        <taxon>Fagales</taxon>
        <taxon>Fagaceae</taxon>
        <taxon>Fagus</taxon>
    </lineage>
</organism>
<gene>
    <name evidence="3" type="ORF">FSB_LOCUS3535</name>
</gene>
<evidence type="ECO:0000256" key="1">
    <source>
        <dbReference type="SAM" id="MobiDB-lite"/>
    </source>
</evidence>
<feature type="region of interest" description="Disordered" evidence="1">
    <location>
        <begin position="86"/>
        <end position="140"/>
    </location>
</feature>
<proteinExistence type="predicted"/>
<protein>
    <submittedName>
        <fullName evidence="3">Uncharacterized protein</fullName>
    </submittedName>
</protein>
<evidence type="ECO:0000313" key="3">
    <source>
        <dbReference type="EMBL" id="SPC75653.1"/>
    </source>
</evidence>